<evidence type="ECO:0000259" key="1">
    <source>
        <dbReference type="Pfam" id="PF01656"/>
    </source>
</evidence>
<reference evidence="2 3" key="1">
    <citation type="journal article" date="2014" name="Genome Announc.">
        <title>Draft Genome Sequences of Two Vibrionaceae Species, Vibrio ponticus C121 and Photobacterium aphoticum C119, Isolated as Coral Reef Microbiota.</title>
        <authorList>
            <person name="Al-saari N."/>
            <person name="Meirelles P.M."/>
            <person name="Mino S."/>
            <person name="Suda W."/>
            <person name="Oshima K."/>
            <person name="Hattori M."/>
            <person name="Ohkuma M."/>
            <person name="Thompson F.L."/>
            <person name="Gomez-Gil B."/>
            <person name="Sawabe T."/>
            <person name="Sawabe T."/>
        </authorList>
    </citation>
    <scope>NUCLEOTIDE SEQUENCE [LARGE SCALE GENOMIC DNA]</scope>
    <source>
        <strain evidence="2 3">JCM 19237</strain>
    </source>
</reference>
<dbReference type="EMBL" id="BBMN01000003">
    <property type="protein sequence ID" value="GAL03952.1"/>
    <property type="molecule type" value="Genomic_DNA"/>
</dbReference>
<feature type="domain" description="CobQ/CobB/MinD/ParA nucleotide binding" evidence="1">
    <location>
        <begin position="156"/>
        <end position="373"/>
    </location>
</feature>
<dbReference type="AlphaFoldDB" id="A0A090R8L9"/>
<dbReference type="GO" id="GO:0005829">
    <property type="term" value="C:cytosol"/>
    <property type="evidence" value="ECO:0007669"/>
    <property type="project" value="TreeGrafter"/>
</dbReference>
<organism evidence="2 3">
    <name type="scientific">Photobacterium aphoticum</name>
    <dbReference type="NCBI Taxonomy" id="754436"/>
    <lineage>
        <taxon>Bacteria</taxon>
        <taxon>Pseudomonadati</taxon>
        <taxon>Pseudomonadota</taxon>
        <taxon>Gammaproteobacteria</taxon>
        <taxon>Vibrionales</taxon>
        <taxon>Vibrionaceae</taxon>
        <taxon>Photobacterium</taxon>
    </lineage>
</organism>
<evidence type="ECO:0000313" key="3">
    <source>
        <dbReference type="Proteomes" id="UP000029227"/>
    </source>
</evidence>
<accession>A0A090R8L9</accession>
<dbReference type="Proteomes" id="UP000029227">
    <property type="component" value="Unassembled WGS sequence"/>
</dbReference>
<dbReference type="eggNOG" id="COG0455">
    <property type="taxonomic scope" value="Bacteria"/>
</dbReference>
<proteinExistence type="predicted"/>
<dbReference type="STRING" id="754436.JCM19237_2103"/>
<dbReference type="InterPro" id="IPR027417">
    <property type="entry name" value="P-loop_NTPase"/>
</dbReference>
<protein>
    <submittedName>
        <fullName evidence="2">Type II/IV secretion system ATPase TadZ/CpaE</fullName>
    </submittedName>
</protein>
<dbReference type="PANTHER" id="PTHR43384">
    <property type="entry name" value="SEPTUM SITE-DETERMINING PROTEIN MIND HOMOLOG, CHLOROPLASTIC-RELATED"/>
    <property type="match status" value="1"/>
</dbReference>
<dbReference type="SUPFAM" id="SSF52540">
    <property type="entry name" value="P-loop containing nucleoside triphosphate hydrolases"/>
    <property type="match status" value="1"/>
</dbReference>
<sequence>MFDLAKAISKNAAPVIPVVNGPKSCTLIYQSQECLSLVEEIFLFEGWNEPTIQKEALKSTKLDREDLHDIILLELNQSSNVVEDARRLASQIPPHKGVIVIGKEDAISTLRALKDMGFYYVFWPVNKQELADFIIHVNNNLRTFSGVSKQRKAKRVAVVGTKGGIGTTMITAELASVFSSQGTDTILVDHQNADSNIDILLSLKNLQRHNLTDMTMPIHELDDESAVGFLTNVRSHLRLLALEGGESDLQVLNFSQTLCQLLTRNTNFILEDYSASVAFRPDPLILSERSDVVIVVLEPSVASVRTARKLIERLNNLQISDSNKLRIIPLLNIHRPLNAFSLSKQEVAQYLQTPIAIELEYNRNIARLIIEGKRAHKHDKQMQQAFDELGRLINGQANTNSKTPLSWFKKVFNR</sequence>
<dbReference type="Gene3D" id="3.40.50.300">
    <property type="entry name" value="P-loop containing nucleotide triphosphate hydrolases"/>
    <property type="match status" value="1"/>
</dbReference>
<dbReference type="GO" id="GO:0009898">
    <property type="term" value="C:cytoplasmic side of plasma membrane"/>
    <property type="evidence" value="ECO:0007669"/>
    <property type="project" value="TreeGrafter"/>
</dbReference>
<gene>
    <name evidence="2" type="ORF">JCM19237_2103</name>
</gene>
<dbReference type="GO" id="GO:0016887">
    <property type="term" value="F:ATP hydrolysis activity"/>
    <property type="evidence" value="ECO:0007669"/>
    <property type="project" value="TreeGrafter"/>
</dbReference>
<comment type="caution">
    <text evidence="2">The sequence shown here is derived from an EMBL/GenBank/DDBJ whole genome shotgun (WGS) entry which is preliminary data.</text>
</comment>
<dbReference type="Gene3D" id="3.40.50.2300">
    <property type="match status" value="1"/>
</dbReference>
<dbReference type="PANTHER" id="PTHR43384:SF13">
    <property type="entry name" value="SLR0110 PROTEIN"/>
    <property type="match status" value="1"/>
</dbReference>
<dbReference type="GO" id="GO:0005524">
    <property type="term" value="F:ATP binding"/>
    <property type="evidence" value="ECO:0007669"/>
    <property type="project" value="TreeGrafter"/>
</dbReference>
<dbReference type="Pfam" id="PF01656">
    <property type="entry name" value="CbiA"/>
    <property type="match status" value="1"/>
</dbReference>
<evidence type="ECO:0000313" key="2">
    <source>
        <dbReference type="EMBL" id="GAL03952.1"/>
    </source>
</evidence>
<dbReference type="InterPro" id="IPR050625">
    <property type="entry name" value="ParA/MinD_ATPase"/>
</dbReference>
<name>A0A090R8L9_9GAMM</name>
<dbReference type="GO" id="GO:0051782">
    <property type="term" value="P:negative regulation of cell division"/>
    <property type="evidence" value="ECO:0007669"/>
    <property type="project" value="TreeGrafter"/>
</dbReference>
<dbReference type="InterPro" id="IPR002586">
    <property type="entry name" value="CobQ/CobB/MinD/ParA_Nub-bd_dom"/>
</dbReference>